<dbReference type="InterPro" id="IPR014015">
    <property type="entry name" value="Helicase_SF3_DNA-vir"/>
</dbReference>
<sequence>MKKIKFELQETELCFIALSYMFSNIKVREEYRNLLLDNKIEFPTNELDIISSIIINYSDSEKMIENFNVAKELFEINKYSEITQYSLDSKSEMFFKKFRDRIIENTDKIESIPLISYEDNKKAFMSYIGGNFKALINSFNESKFVKWNGKAWIMLTEEEGKIEYNNFIKQCNFELEKNINNLEKDDFYKLSKKINSWDNKNRVSEALDKLRRDNAYIINLKYHNKNENILCSKNGLIIDLNKGEIKKSCRNDLILNTSKYNLMDKKDSIKFVKDKLKLYKKVLGNERLEFILDLISYKMLGKNLQLAIFMIGAGATGKSTFKNIVKDLFEENAVNIPYTYFTTKHKGNDDVSRDDLLVSLDNKSFGLSSEGDTTDIINQAKFKNILSNSSEKARATRGKLIDVDLQKLDLLIDTNDIPQFTNYDDAVNRRLLFIKFINKIPIESRNTNFYKEEIKENFDYLFSYFIYRAMNLINKTLIVPNIIKDDTMQNIKELDSLLKFSNEVIAPIEDFFVSCEEVEKAYIKMCEEENLVNIIPGDLIGTAKGYSYLLNKLREKPGYENIERIRKSDGSKNRKCYVINGLTFQK</sequence>
<reference evidence="5" key="1">
    <citation type="submission" date="2009-06" db="EMBL/GenBank/DDBJ databases">
        <authorList>
            <consortium name="US DOE Joint Genome Institute (JGI-PGF)"/>
            <person name="Lucas S."/>
            <person name="Copeland A."/>
            <person name="Lapidus A."/>
            <person name="Glavina del Rio T."/>
            <person name="Dalin E."/>
            <person name="Tice H."/>
            <person name="Bruce D."/>
            <person name="Goodwin L."/>
            <person name="Pitluck S."/>
            <person name="Kyrpides N."/>
            <person name="Mavromatis K."/>
            <person name="Ivanova N."/>
            <person name="Saunders E."/>
            <person name="Brettin T."/>
            <person name="Detter J.C."/>
            <person name="Han C."/>
            <person name="Larimer F."/>
            <person name="Land M."/>
            <person name="Hauser L."/>
            <person name="Markowitz V."/>
            <person name="Cheng J.-F."/>
            <person name="Hugenholtz P."/>
            <person name="Woyke T."/>
            <person name="Wu D."/>
            <person name="Gronow S."/>
            <person name="Klenk H.-P."/>
            <person name="Eisen J.A."/>
        </authorList>
    </citation>
    <scope>NUCLEOTIDE SEQUENCE</scope>
    <source>
        <strain evidence="5">Eklund 17B</strain>
    </source>
</reference>
<dbReference type="PANTHER" id="PTHR35372">
    <property type="entry name" value="ATP BINDING PROTEIN-RELATED"/>
    <property type="match status" value="1"/>
</dbReference>
<dbReference type="GO" id="GO:0016787">
    <property type="term" value="F:hydrolase activity"/>
    <property type="evidence" value="ECO:0007669"/>
    <property type="project" value="UniProtKB-KW"/>
</dbReference>
<keyword evidence="2" id="KW-0378">Hydrolase</keyword>
<dbReference type="InterPro" id="IPR051620">
    <property type="entry name" value="ORF904-like_C"/>
</dbReference>
<dbReference type="HOGENOM" id="CLU_465184_0_0_9"/>
<name>B2THD6_CLOBB</name>
<dbReference type="EMBL" id="CP001056">
    <property type="protein sequence ID" value="ACD24644.1"/>
    <property type="molecule type" value="Genomic_DNA"/>
</dbReference>
<dbReference type="PANTHER" id="PTHR35372:SF2">
    <property type="entry name" value="SF3 HELICASE DOMAIN-CONTAINING PROTEIN"/>
    <property type="match status" value="1"/>
</dbReference>
<dbReference type="Gene3D" id="3.40.50.300">
    <property type="entry name" value="P-loop containing nucleotide triphosphate hydrolases"/>
    <property type="match status" value="1"/>
</dbReference>
<dbReference type="GO" id="GO:0005524">
    <property type="term" value="F:ATP binding"/>
    <property type="evidence" value="ECO:0007669"/>
    <property type="project" value="UniProtKB-KW"/>
</dbReference>
<evidence type="ECO:0000259" key="4">
    <source>
        <dbReference type="PROSITE" id="PS51206"/>
    </source>
</evidence>
<evidence type="ECO:0000256" key="1">
    <source>
        <dbReference type="ARBA" id="ARBA00022741"/>
    </source>
</evidence>
<evidence type="ECO:0000256" key="3">
    <source>
        <dbReference type="ARBA" id="ARBA00022840"/>
    </source>
</evidence>
<protein>
    <recommendedName>
        <fullName evidence="4">SF3 helicase domain-containing protein</fullName>
    </recommendedName>
</protein>
<proteinExistence type="predicted"/>
<dbReference type="KEGG" id="cbk:CLL_A0034"/>
<evidence type="ECO:0000256" key="2">
    <source>
        <dbReference type="ARBA" id="ARBA00022801"/>
    </source>
</evidence>
<dbReference type="AlphaFoldDB" id="B2THD6"/>
<dbReference type="InterPro" id="IPR027417">
    <property type="entry name" value="P-loop_NTPase"/>
</dbReference>
<accession>B2THD6</accession>
<organism evidence="5">
    <name type="scientific">Clostridium botulinum (strain Eklund 17B / Type B)</name>
    <dbReference type="NCBI Taxonomy" id="935198"/>
    <lineage>
        <taxon>Bacteria</taxon>
        <taxon>Bacillati</taxon>
        <taxon>Bacillota</taxon>
        <taxon>Clostridia</taxon>
        <taxon>Eubacteriales</taxon>
        <taxon>Clostridiaceae</taxon>
        <taxon>Clostridium</taxon>
    </lineage>
</organism>
<dbReference type="PROSITE" id="PS51206">
    <property type="entry name" value="SF3_HELICASE_1"/>
    <property type="match status" value="1"/>
</dbReference>
<keyword evidence="1" id="KW-0547">Nucleotide-binding</keyword>
<keyword evidence="3" id="KW-0067">ATP-binding</keyword>
<gene>
    <name evidence="5" type="ordered locus">CLL_A0034</name>
</gene>
<feature type="domain" description="SF3 helicase" evidence="4">
    <location>
        <begin position="286"/>
        <end position="449"/>
    </location>
</feature>
<reference evidence="5" key="2">
    <citation type="submission" date="2009-08" db="EMBL/GenBank/DDBJ databases">
        <authorList>
            <person name="Shrivastava S."/>
            <person name="Brinkac L.M."/>
            <person name="Dodson R.J."/>
            <person name="Harkins D.M."/>
            <person name="Durkin A.S."/>
            <person name="Sutton G."/>
        </authorList>
    </citation>
    <scope>NUCLEOTIDE SEQUENCE</scope>
    <source>
        <strain evidence="5">Eklund 17B</strain>
    </source>
</reference>
<evidence type="ECO:0000313" key="5">
    <source>
        <dbReference type="EMBL" id="ACD24644.1"/>
    </source>
</evidence>